<accession>A0AAD9QI69</accession>
<feature type="chain" id="PRO_5042135594" evidence="1">
    <location>
        <begin position="26"/>
        <end position="206"/>
    </location>
</feature>
<comment type="caution">
    <text evidence="2">The sequence shown here is derived from an EMBL/GenBank/DDBJ whole genome shotgun (WGS) entry which is preliminary data.</text>
</comment>
<sequence>MINVADMQLTTGLFVFFLVLDRTFCQSGVSKSDLGILYKAFVSELSYFEREVDRLDSDAVLGLRIADAYTRRILEDAERGKIKLKSDVYKNVTDILNRVTFILGKILLRVQANDPFFYPALNSQWTYYKPYQFRQQVDVAEKQTLSPDEEERFPVCVREIVGSRNRKACAISHDCKETMMTKGASNTALYYQAMYFVLGEISGINH</sequence>
<name>A0AAD9QI69_ACRCE</name>
<evidence type="ECO:0000313" key="3">
    <source>
        <dbReference type="Proteomes" id="UP001249851"/>
    </source>
</evidence>
<dbReference type="InterPro" id="IPR031751">
    <property type="entry name" value="DUF4735"/>
</dbReference>
<dbReference type="EMBL" id="JARQWQ010000031">
    <property type="protein sequence ID" value="KAK2561735.1"/>
    <property type="molecule type" value="Genomic_DNA"/>
</dbReference>
<protein>
    <submittedName>
        <fullName evidence="2">Uncharacterized protein</fullName>
    </submittedName>
</protein>
<dbReference type="Proteomes" id="UP001249851">
    <property type="component" value="Unassembled WGS sequence"/>
</dbReference>
<gene>
    <name evidence="2" type="ORF">P5673_015111</name>
</gene>
<reference evidence="2" key="1">
    <citation type="journal article" date="2023" name="G3 (Bethesda)">
        <title>Whole genome assembly and annotation of the endangered Caribbean coral Acropora cervicornis.</title>
        <authorList>
            <person name="Selwyn J.D."/>
            <person name="Vollmer S.V."/>
        </authorList>
    </citation>
    <scope>NUCLEOTIDE SEQUENCE</scope>
    <source>
        <strain evidence="2">K2</strain>
    </source>
</reference>
<dbReference type="GO" id="GO:0005829">
    <property type="term" value="C:cytosol"/>
    <property type="evidence" value="ECO:0007669"/>
    <property type="project" value="TreeGrafter"/>
</dbReference>
<dbReference type="PANTHER" id="PTHR33539">
    <property type="entry name" value="UPF0764 PROTEIN C16ORF89"/>
    <property type="match status" value="1"/>
</dbReference>
<reference evidence="2" key="2">
    <citation type="journal article" date="2023" name="Science">
        <title>Genomic signatures of disease resistance in endangered staghorn corals.</title>
        <authorList>
            <person name="Vollmer S.V."/>
            <person name="Selwyn J.D."/>
            <person name="Despard B.A."/>
            <person name="Roesel C.L."/>
        </authorList>
    </citation>
    <scope>NUCLEOTIDE SEQUENCE</scope>
    <source>
        <strain evidence="2">K2</strain>
    </source>
</reference>
<keyword evidence="1" id="KW-0732">Signal</keyword>
<proteinExistence type="predicted"/>
<keyword evidence="3" id="KW-1185">Reference proteome</keyword>
<dbReference type="Pfam" id="PF15882">
    <property type="entry name" value="DUF4735"/>
    <property type="match status" value="1"/>
</dbReference>
<evidence type="ECO:0000313" key="2">
    <source>
        <dbReference type="EMBL" id="KAK2561735.1"/>
    </source>
</evidence>
<dbReference type="PANTHER" id="PTHR33539:SF1">
    <property type="entry name" value="UPF0764 PROTEIN C16ORF89"/>
    <property type="match status" value="1"/>
</dbReference>
<evidence type="ECO:0000256" key="1">
    <source>
        <dbReference type="SAM" id="SignalP"/>
    </source>
</evidence>
<feature type="signal peptide" evidence="1">
    <location>
        <begin position="1"/>
        <end position="25"/>
    </location>
</feature>
<organism evidence="2 3">
    <name type="scientific">Acropora cervicornis</name>
    <name type="common">Staghorn coral</name>
    <dbReference type="NCBI Taxonomy" id="6130"/>
    <lineage>
        <taxon>Eukaryota</taxon>
        <taxon>Metazoa</taxon>
        <taxon>Cnidaria</taxon>
        <taxon>Anthozoa</taxon>
        <taxon>Hexacorallia</taxon>
        <taxon>Scleractinia</taxon>
        <taxon>Astrocoeniina</taxon>
        <taxon>Acroporidae</taxon>
        <taxon>Acropora</taxon>
    </lineage>
</organism>
<dbReference type="AlphaFoldDB" id="A0AAD9QI69"/>
<dbReference type="GO" id="GO:0016020">
    <property type="term" value="C:membrane"/>
    <property type="evidence" value="ECO:0007669"/>
    <property type="project" value="TreeGrafter"/>
</dbReference>